<dbReference type="Gene3D" id="3.40.80.10">
    <property type="entry name" value="Peptidoglycan recognition protein-like"/>
    <property type="match status" value="1"/>
</dbReference>
<dbReference type="EMBL" id="UARK01000001">
    <property type="protein sequence ID" value="SPW23686.1"/>
    <property type="molecule type" value="Genomic_DNA"/>
</dbReference>
<gene>
    <name evidence="6" type="ORF">NCTC10254_00043</name>
</gene>
<feature type="chain" id="PRO_5032893649" evidence="3">
    <location>
        <begin position="29"/>
        <end position="703"/>
    </location>
</feature>
<dbReference type="Pfam" id="PF01510">
    <property type="entry name" value="Amidase_2"/>
    <property type="match status" value="1"/>
</dbReference>
<comment type="caution">
    <text evidence="6">The sequence shown here is derived from an EMBL/GenBank/DDBJ whole genome shotgun (WGS) entry which is preliminary data.</text>
</comment>
<dbReference type="InterPro" id="IPR015510">
    <property type="entry name" value="PGRP"/>
</dbReference>
<dbReference type="InterPro" id="IPR006619">
    <property type="entry name" value="PGRP_domain_met/bac"/>
</dbReference>
<evidence type="ECO:0000313" key="6">
    <source>
        <dbReference type="EMBL" id="SPW23686.1"/>
    </source>
</evidence>
<name>A0A8B4GSZ0_9CORY</name>
<dbReference type="GO" id="GO:0009253">
    <property type="term" value="P:peptidoglycan catabolic process"/>
    <property type="evidence" value="ECO:0007669"/>
    <property type="project" value="InterPro"/>
</dbReference>
<dbReference type="GeneID" id="84575389"/>
<evidence type="ECO:0000256" key="3">
    <source>
        <dbReference type="SAM" id="SignalP"/>
    </source>
</evidence>
<feature type="region of interest" description="Disordered" evidence="2">
    <location>
        <begin position="401"/>
        <end position="436"/>
    </location>
</feature>
<evidence type="ECO:0000259" key="5">
    <source>
        <dbReference type="SMART" id="SM00701"/>
    </source>
</evidence>
<dbReference type="PANTHER" id="PTHR11022:SF41">
    <property type="entry name" value="PEPTIDOGLYCAN-RECOGNITION PROTEIN LC-RELATED"/>
    <property type="match status" value="1"/>
</dbReference>
<dbReference type="AlphaFoldDB" id="A0A8B4GSZ0"/>
<dbReference type="Pfam" id="PF08310">
    <property type="entry name" value="LGFP"/>
    <property type="match status" value="1"/>
</dbReference>
<accession>A0A8B4GSZ0</accession>
<feature type="domain" description="Peptidoglycan recognition protein family" evidence="5">
    <location>
        <begin position="195"/>
        <end position="343"/>
    </location>
</feature>
<proteinExistence type="inferred from homology"/>
<feature type="signal peptide" evidence="3">
    <location>
        <begin position="1"/>
        <end position="28"/>
    </location>
</feature>
<organism evidence="6 7">
    <name type="scientific">Corynebacterium matruchotii</name>
    <dbReference type="NCBI Taxonomy" id="43768"/>
    <lineage>
        <taxon>Bacteria</taxon>
        <taxon>Bacillati</taxon>
        <taxon>Actinomycetota</taxon>
        <taxon>Actinomycetes</taxon>
        <taxon>Mycobacteriales</taxon>
        <taxon>Corynebacteriaceae</taxon>
        <taxon>Corynebacterium</taxon>
    </lineage>
</organism>
<comment type="similarity">
    <text evidence="1">Belongs to the N-acetylmuramoyl-L-alanine amidase 2 family.</text>
</comment>
<dbReference type="SMART" id="SM00644">
    <property type="entry name" value="Ami_2"/>
    <property type="match status" value="1"/>
</dbReference>
<dbReference type="RefSeq" id="WP_005525135.1">
    <property type="nucleotide sequence ID" value="NZ_CAUQUT010000004.1"/>
</dbReference>
<dbReference type="SUPFAM" id="SSF55846">
    <property type="entry name" value="N-acetylmuramoyl-L-alanine amidase-like"/>
    <property type="match status" value="1"/>
</dbReference>
<dbReference type="GO" id="GO:0008270">
    <property type="term" value="F:zinc ion binding"/>
    <property type="evidence" value="ECO:0007669"/>
    <property type="project" value="InterPro"/>
</dbReference>
<feature type="region of interest" description="Disordered" evidence="2">
    <location>
        <begin position="650"/>
        <end position="703"/>
    </location>
</feature>
<dbReference type="InterPro" id="IPR002502">
    <property type="entry name" value="Amidase_domain"/>
</dbReference>
<dbReference type="InterPro" id="IPR036505">
    <property type="entry name" value="Amidase/PGRP_sf"/>
</dbReference>
<dbReference type="CDD" id="cd06583">
    <property type="entry name" value="PGRP"/>
    <property type="match status" value="1"/>
</dbReference>
<keyword evidence="3" id="KW-0732">Signal</keyword>
<sequence length="703" mass="73958">MKQRRRLIAAKSRPVTATIMAVALLASAAVGITATNILKTKEDGIKPIDPTMTTASLADGKNVVVNDPAISKQGDGNTNRTVKEFKRDEAFSQFGLTWDGKKDIAAFVRGQRADGTWTPWFDTDPLDYGSSKPFERKGTDLIYIEPTNTVQVSIAGVDLLKDKTAKDLNAVFIDGGKSTPTDSGIKLAADSDGLPKVISRAEWGADESLRCEEPEYTDHTSAIVIHHTAGSNNYSEDEAAGIVRGIYKYHAQQLGWCDIGYHSLADKFGNLYEGHYGGMNKSVIGAHTGGFNENTWAISMLGNYQEEEPTDVMIKSVGELAGWRAKVAGIDPLGKGTHTSEGTEFTFYPYGTKVELPNIFAHRDVGNTECPGDYAYAKMDQIRQIAKAKFDSLGGKSIDQDITGDNNGASNNSNNSGGSNAGTGTNNRGVSNNNQKSADNAASLVQGLQRQGKSDNKSDTNNSNSLVGLILKVLSANGGLIGTLSKLGTIKIINGLDLGKIISLAQKLAPLSSNNQIFRTANTNYPSLGEARTKEVTYTNGYDQEVTYTFFENGIVVGTPTTGTHALWGPIGDTWAAQGFDMGPLGLPVSEEEANGELVRVDFEGGYATYDSATGKVDVKTNEKGNARNNAVQAGTTAGDSDIAAAASSANSATSATPTAAATATGSEAAGEEAAAHATTGATGAAAGNAEPTDADIPVTTEE</sequence>
<dbReference type="GO" id="GO:0008745">
    <property type="term" value="F:N-acetylmuramoyl-L-alanine amidase activity"/>
    <property type="evidence" value="ECO:0007669"/>
    <property type="project" value="InterPro"/>
</dbReference>
<evidence type="ECO:0000256" key="2">
    <source>
        <dbReference type="SAM" id="MobiDB-lite"/>
    </source>
</evidence>
<dbReference type="PANTHER" id="PTHR11022">
    <property type="entry name" value="PEPTIDOGLYCAN RECOGNITION PROTEIN"/>
    <property type="match status" value="1"/>
</dbReference>
<dbReference type="Proteomes" id="UP000249886">
    <property type="component" value="Unassembled WGS sequence"/>
</dbReference>
<evidence type="ECO:0000256" key="1">
    <source>
        <dbReference type="ARBA" id="ARBA00007553"/>
    </source>
</evidence>
<reference evidence="6 7" key="1">
    <citation type="submission" date="2018-06" db="EMBL/GenBank/DDBJ databases">
        <authorList>
            <consortium name="Pathogen Informatics"/>
            <person name="Doyle S."/>
        </authorList>
    </citation>
    <scope>NUCLEOTIDE SEQUENCE [LARGE SCALE GENOMIC DNA]</scope>
    <source>
        <strain evidence="6 7">NCTC10254</strain>
    </source>
</reference>
<evidence type="ECO:0000313" key="7">
    <source>
        <dbReference type="Proteomes" id="UP000249886"/>
    </source>
</evidence>
<feature type="compositionally biased region" description="Low complexity" evidence="2">
    <location>
        <begin position="406"/>
        <end position="427"/>
    </location>
</feature>
<dbReference type="InterPro" id="IPR013207">
    <property type="entry name" value="LGFP"/>
</dbReference>
<protein>
    <submittedName>
        <fullName evidence="6">Putative secreted protein</fullName>
    </submittedName>
</protein>
<feature type="compositionally biased region" description="Low complexity" evidence="2">
    <location>
        <begin position="650"/>
        <end position="692"/>
    </location>
</feature>
<feature type="domain" description="N-acetylmuramoyl-L-alanine amidase" evidence="4">
    <location>
        <begin position="209"/>
        <end position="372"/>
    </location>
</feature>
<evidence type="ECO:0000259" key="4">
    <source>
        <dbReference type="SMART" id="SM00644"/>
    </source>
</evidence>
<dbReference type="SMART" id="SM00701">
    <property type="entry name" value="PGRP"/>
    <property type="match status" value="1"/>
</dbReference>